<accession>A0A0L8GJP3</accession>
<gene>
    <name evidence="1" type="ORF">OCBIM_22032437mg</name>
</gene>
<evidence type="ECO:0000313" key="1">
    <source>
        <dbReference type="EMBL" id="KOF77153.1"/>
    </source>
</evidence>
<proteinExistence type="predicted"/>
<protein>
    <submittedName>
        <fullName evidence="1">Uncharacterized protein</fullName>
    </submittedName>
</protein>
<organism evidence="1">
    <name type="scientific">Octopus bimaculoides</name>
    <name type="common">California two-spotted octopus</name>
    <dbReference type="NCBI Taxonomy" id="37653"/>
    <lineage>
        <taxon>Eukaryota</taxon>
        <taxon>Metazoa</taxon>
        <taxon>Spiralia</taxon>
        <taxon>Lophotrochozoa</taxon>
        <taxon>Mollusca</taxon>
        <taxon>Cephalopoda</taxon>
        <taxon>Coleoidea</taxon>
        <taxon>Octopodiformes</taxon>
        <taxon>Octopoda</taxon>
        <taxon>Incirrata</taxon>
        <taxon>Octopodidae</taxon>
        <taxon>Octopus</taxon>
    </lineage>
</organism>
<sequence length="53" mass="6156">MFQNEKHIHHTQSIRTVYSVLSNCVTSNSNTNDEHKMLVTQYIVIRISTEYGS</sequence>
<dbReference type="EMBL" id="KQ421540">
    <property type="protein sequence ID" value="KOF77153.1"/>
    <property type="molecule type" value="Genomic_DNA"/>
</dbReference>
<dbReference type="AlphaFoldDB" id="A0A0L8GJP3"/>
<name>A0A0L8GJP3_OCTBM</name>
<reference evidence="1" key="1">
    <citation type="submission" date="2015-07" db="EMBL/GenBank/DDBJ databases">
        <title>MeaNS - Measles Nucleotide Surveillance Program.</title>
        <authorList>
            <person name="Tran T."/>
            <person name="Druce J."/>
        </authorList>
    </citation>
    <scope>NUCLEOTIDE SEQUENCE</scope>
    <source>
        <strain evidence="1">UCB-OBI-ISO-001</strain>
        <tissue evidence="1">Gonad</tissue>
    </source>
</reference>